<name>A0AAI8YNP7_9PEZI</name>
<gene>
    <name evidence="2" type="ORF">KHLLAP_LOCUS11799</name>
</gene>
<reference evidence="2" key="1">
    <citation type="submission" date="2023-10" db="EMBL/GenBank/DDBJ databases">
        <authorList>
            <person name="Hackl T."/>
        </authorList>
    </citation>
    <scope>NUCLEOTIDE SEQUENCE</scope>
</reference>
<protein>
    <submittedName>
        <fullName evidence="2">Uu.00g069560.m01.CDS01</fullName>
    </submittedName>
</protein>
<evidence type="ECO:0000256" key="1">
    <source>
        <dbReference type="SAM" id="MobiDB-lite"/>
    </source>
</evidence>
<organism evidence="2 3">
    <name type="scientific">Anthostomella pinea</name>
    <dbReference type="NCBI Taxonomy" id="933095"/>
    <lineage>
        <taxon>Eukaryota</taxon>
        <taxon>Fungi</taxon>
        <taxon>Dikarya</taxon>
        <taxon>Ascomycota</taxon>
        <taxon>Pezizomycotina</taxon>
        <taxon>Sordariomycetes</taxon>
        <taxon>Xylariomycetidae</taxon>
        <taxon>Xylariales</taxon>
        <taxon>Xylariaceae</taxon>
        <taxon>Anthostomella</taxon>
    </lineage>
</organism>
<dbReference type="Proteomes" id="UP001295740">
    <property type="component" value="Unassembled WGS sequence"/>
</dbReference>
<evidence type="ECO:0000313" key="2">
    <source>
        <dbReference type="EMBL" id="CAJ2511331.1"/>
    </source>
</evidence>
<dbReference type="AlphaFoldDB" id="A0AAI8YNP7"/>
<feature type="region of interest" description="Disordered" evidence="1">
    <location>
        <begin position="167"/>
        <end position="188"/>
    </location>
</feature>
<feature type="compositionally biased region" description="Acidic residues" evidence="1">
    <location>
        <begin position="172"/>
        <end position="188"/>
    </location>
</feature>
<evidence type="ECO:0000313" key="3">
    <source>
        <dbReference type="Proteomes" id="UP001295740"/>
    </source>
</evidence>
<keyword evidence="3" id="KW-1185">Reference proteome</keyword>
<accession>A0AAI8YNP7</accession>
<sequence>MYLSGERLAQALDLLNQNHVFLRRIYYPEGRIQRRRVLSGSWRQLLPPGLERITSRLTDTLRPQTPFRWSHITAHQHLQLDDGVERIMSRHVQDDLPYSTQASYGLPGWFEKHIPSRQQQRSPSRTPMTSRYTAARNFLVRITEHYPGPSDIDTLQKMSSDIDMLQRMSHDSDDESSDDSGYESPDDIDDYEPLIQPPGSCPLCHTIREINVAVGWMRIKVANSRANEHDMASFLETARSGFEYWWEELRNRVGADADDGRTTTADGDEEAVTNHILAHLQLHFTEGATHTETRAPVPLQEMWEYCMPLEWQKRRRDQRRRGPYCNIMETALVDEILDEPFTTPTPSLEGDEYARRLERVLSIHGPHQHFSR</sequence>
<proteinExistence type="predicted"/>
<comment type="caution">
    <text evidence="2">The sequence shown here is derived from an EMBL/GenBank/DDBJ whole genome shotgun (WGS) entry which is preliminary data.</text>
</comment>
<dbReference type="EMBL" id="CAUWAG010000018">
    <property type="protein sequence ID" value="CAJ2511331.1"/>
    <property type="molecule type" value="Genomic_DNA"/>
</dbReference>